<reference evidence="4" key="1">
    <citation type="submission" date="2017-09" db="EMBL/GenBank/DDBJ databases">
        <title>Depth-based differentiation of microbial function through sediment-hosted aquifers and enrichment of novel symbionts in the deep terrestrial subsurface.</title>
        <authorList>
            <person name="Probst A.J."/>
            <person name="Ladd B."/>
            <person name="Jarett J.K."/>
            <person name="Geller-Mcgrath D.E."/>
            <person name="Sieber C.M.K."/>
            <person name="Emerson J.B."/>
            <person name="Anantharaman K."/>
            <person name="Thomas B.C."/>
            <person name="Malmstrom R."/>
            <person name="Stieglmeier M."/>
            <person name="Klingl A."/>
            <person name="Woyke T."/>
            <person name="Ryan C.M."/>
            <person name="Banfield J.F."/>
        </authorList>
    </citation>
    <scope>NUCLEOTIDE SEQUENCE [LARGE SCALE GENOMIC DNA]</scope>
</reference>
<comment type="caution">
    <text evidence="3">The sequence shown here is derived from an EMBL/GenBank/DDBJ whole genome shotgun (WGS) entry which is preliminary data.</text>
</comment>
<feature type="non-terminal residue" evidence="3">
    <location>
        <position position="43"/>
    </location>
</feature>
<dbReference type="GO" id="GO:0006281">
    <property type="term" value="P:DNA repair"/>
    <property type="evidence" value="ECO:0007669"/>
    <property type="project" value="InterPro"/>
</dbReference>
<dbReference type="PANTHER" id="PTHR10815">
    <property type="entry name" value="METHYLATED-DNA--PROTEIN-CYSTEINE METHYLTRANSFERASE"/>
    <property type="match status" value="1"/>
</dbReference>
<feature type="domain" description="Methylated-DNA-[protein]-cysteine S-methyltransferase DNA binding" evidence="2">
    <location>
        <begin position="2"/>
        <end position="42"/>
    </location>
</feature>
<dbReference type="Gene3D" id="1.10.10.10">
    <property type="entry name" value="Winged helix-like DNA-binding domain superfamily/Winged helix DNA-binding domain"/>
    <property type="match status" value="1"/>
</dbReference>
<accession>A0A2H0V0D1</accession>
<dbReference type="InterPro" id="IPR036217">
    <property type="entry name" value="MethylDNA_cys_MeTrfase_DNAb"/>
</dbReference>
<organism evidence="3 4">
    <name type="scientific">Candidatus Falkowbacteria bacterium CG10_big_fil_rev_8_21_14_0_10_44_15</name>
    <dbReference type="NCBI Taxonomy" id="1974569"/>
    <lineage>
        <taxon>Bacteria</taxon>
        <taxon>Candidatus Falkowiibacteriota</taxon>
    </lineage>
</organism>
<dbReference type="PANTHER" id="PTHR10815:SF13">
    <property type="entry name" value="METHYLATED-DNA--PROTEIN-CYSTEINE METHYLTRANSFERASE"/>
    <property type="match status" value="1"/>
</dbReference>
<dbReference type="GO" id="GO:0008168">
    <property type="term" value="F:methyltransferase activity"/>
    <property type="evidence" value="ECO:0007669"/>
    <property type="project" value="UniProtKB-KW"/>
</dbReference>
<dbReference type="EMBL" id="PFAT01000020">
    <property type="protein sequence ID" value="PIR92522.1"/>
    <property type="molecule type" value="Genomic_DNA"/>
</dbReference>
<protein>
    <submittedName>
        <fullName evidence="3">Cysteine methyltransferase</fullName>
    </submittedName>
</protein>
<evidence type="ECO:0000313" key="3">
    <source>
        <dbReference type="EMBL" id="PIR92522.1"/>
    </source>
</evidence>
<name>A0A2H0V0D1_9BACT</name>
<dbReference type="Proteomes" id="UP000228510">
    <property type="component" value="Unassembled WGS sequence"/>
</dbReference>
<evidence type="ECO:0000313" key="4">
    <source>
        <dbReference type="Proteomes" id="UP000228510"/>
    </source>
</evidence>
<dbReference type="Pfam" id="PF01035">
    <property type="entry name" value="DNA_binding_1"/>
    <property type="match status" value="1"/>
</dbReference>
<dbReference type="SUPFAM" id="SSF46767">
    <property type="entry name" value="Methylated DNA-protein cysteine methyltransferase, C-terminal domain"/>
    <property type="match status" value="1"/>
</dbReference>
<evidence type="ECO:0000256" key="1">
    <source>
        <dbReference type="ARBA" id="ARBA00022763"/>
    </source>
</evidence>
<dbReference type="InterPro" id="IPR036388">
    <property type="entry name" value="WH-like_DNA-bd_sf"/>
</dbReference>
<gene>
    <name evidence="3" type="ORF">COU01_01245</name>
</gene>
<dbReference type="AlphaFoldDB" id="A0A2H0V0D1"/>
<dbReference type="InterPro" id="IPR014048">
    <property type="entry name" value="MethylDNA_cys_MeTrfase_DNA-bd"/>
</dbReference>
<sequence>MDKVWDLTKKIPRGRLITYGGLALALGRPRAARAVGNALNKNR</sequence>
<proteinExistence type="predicted"/>
<keyword evidence="1" id="KW-0227">DNA damage</keyword>
<keyword evidence="3" id="KW-0808">Transferase</keyword>
<dbReference type="CDD" id="cd06445">
    <property type="entry name" value="ATase"/>
    <property type="match status" value="1"/>
</dbReference>
<evidence type="ECO:0000259" key="2">
    <source>
        <dbReference type="Pfam" id="PF01035"/>
    </source>
</evidence>
<keyword evidence="3" id="KW-0489">Methyltransferase</keyword>
<dbReference type="GO" id="GO:0032259">
    <property type="term" value="P:methylation"/>
    <property type="evidence" value="ECO:0007669"/>
    <property type="project" value="UniProtKB-KW"/>
</dbReference>